<organism evidence="2 3">
    <name type="scientific">Gossypium arboreum</name>
    <name type="common">Tree cotton</name>
    <name type="synonym">Gossypium nanking</name>
    <dbReference type="NCBI Taxonomy" id="29729"/>
    <lineage>
        <taxon>Eukaryota</taxon>
        <taxon>Viridiplantae</taxon>
        <taxon>Streptophyta</taxon>
        <taxon>Embryophyta</taxon>
        <taxon>Tracheophyta</taxon>
        <taxon>Spermatophyta</taxon>
        <taxon>Magnoliopsida</taxon>
        <taxon>eudicotyledons</taxon>
        <taxon>Gunneridae</taxon>
        <taxon>Pentapetalae</taxon>
        <taxon>rosids</taxon>
        <taxon>malvids</taxon>
        <taxon>Malvales</taxon>
        <taxon>Malvaceae</taxon>
        <taxon>Malvoideae</taxon>
        <taxon>Gossypium</taxon>
    </lineage>
</organism>
<dbReference type="Pfam" id="PF13456">
    <property type="entry name" value="RVT_3"/>
    <property type="match status" value="1"/>
</dbReference>
<dbReference type="Proteomes" id="UP001358586">
    <property type="component" value="Chromosome 13"/>
</dbReference>
<dbReference type="Gene3D" id="3.30.420.10">
    <property type="entry name" value="Ribonuclease H-like superfamily/Ribonuclease H"/>
    <property type="match status" value="1"/>
</dbReference>
<dbReference type="InterPro" id="IPR036397">
    <property type="entry name" value="RNaseH_sf"/>
</dbReference>
<reference evidence="2 3" key="1">
    <citation type="submission" date="2023-03" db="EMBL/GenBank/DDBJ databases">
        <title>WGS of Gossypium arboreum.</title>
        <authorList>
            <person name="Yu D."/>
        </authorList>
    </citation>
    <scope>NUCLEOTIDE SEQUENCE [LARGE SCALE GENOMIC DNA]</scope>
    <source>
        <tissue evidence="2">Leaf</tissue>
    </source>
</reference>
<dbReference type="PANTHER" id="PTHR47074">
    <property type="entry name" value="BNAC02G40300D PROTEIN"/>
    <property type="match status" value="1"/>
</dbReference>
<dbReference type="InterPro" id="IPR052929">
    <property type="entry name" value="RNase_H-like_EbsB-rel"/>
</dbReference>
<dbReference type="EMBL" id="JARKNE010000013">
    <property type="protein sequence ID" value="KAK5772537.1"/>
    <property type="molecule type" value="Genomic_DNA"/>
</dbReference>
<evidence type="ECO:0000313" key="2">
    <source>
        <dbReference type="EMBL" id="KAK5772537.1"/>
    </source>
</evidence>
<name>A0ABR0MHI4_GOSAR</name>
<protein>
    <recommendedName>
        <fullName evidence="1">RNase H type-1 domain-containing protein</fullName>
    </recommendedName>
</protein>
<evidence type="ECO:0000313" key="3">
    <source>
        <dbReference type="Proteomes" id="UP001358586"/>
    </source>
</evidence>
<proteinExistence type="predicted"/>
<keyword evidence="3" id="KW-1185">Reference proteome</keyword>
<accession>A0ABR0MHI4</accession>
<dbReference type="InterPro" id="IPR002156">
    <property type="entry name" value="RNaseH_domain"/>
</dbReference>
<evidence type="ECO:0000259" key="1">
    <source>
        <dbReference type="Pfam" id="PF13456"/>
    </source>
</evidence>
<feature type="domain" description="RNase H type-1" evidence="1">
    <location>
        <begin position="84"/>
        <end position="159"/>
    </location>
</feature>
<dbReference type="PANTHER" id="PTHR47074:SF61">
    <property type="entry name" value="RNASE H TYPE-1 DOMAIN-CONTAINING PROTEIN"/>
    <property type="match status" value="1"/>
</dbReference>
<comment type="caution">
    <text evidence="2">The sequence shown here is derived from an EMBL/GenBank/DDBJ whole genome shotgun (WGS) entry which is preliminary data.</text>
</comment>
<sequence>MWLENLFVKDGEEQCKWLATVFWAVWHPRNNVYRHCERQSVSGLISFVKAYYIENSKVEIIVATSINLNGNAWYLSMTNVVKVNFDASFNKHEHSLVSGITFRNGEGYILVACTCPNNFVVDATTVEARAYLQLMILAEELGFRRLVVEGDSLTIVKKVQ</sequence>
<gene>
    <name evidence="2" type="ORF">PVK06_048826</name>
</gene>